<protein>
    <recommendedName>
        <fullName evidence="3">Cell division protein FtsL</fullName>
    </recommendedName>
</protein>
<keyword evidence="2" id="KW-1185">Reference proteome</keyword>
<proteinExistence type="predicted"/>
<sequence>MYKSFLAFVLIILSVFIYLWQQNTSTRFAYKLSSLQSEYDKISSENKSLQMKINSILALDKMYRIAEEKNLSIPDESSIVYID</sequence>
<accession>A0A1E5II70</accession>
<dbReference type="AlphaFoldDB" id="A0A1E5II70"/>
<gene>
    <name evidence="1" type="ORF">ATZ36_05760</name>
</gene>
<dbReference type="EMBL" id="LNVX01000440">
    <property type="protein sequence ID" value="OEG70190.1"/>
    <property type="molecule type" value="Genomic_DNA"/>
</dbReference>
<reference evidence="1 2" key="1">
    <citation type="submission" date="2015-11" db="EMBL/GenBank/DDBJ databases">
        <title>Evidence for parallel genomic evolution in an endosymbiosis of termite gut flagellates.</title>
        <authorList>
            <person name="Zheng H."/>
        </authorList>
    </citation>
    <scope>NUCLEOTIDE SEQUENCE [LARGE SCALE GENOMIC DNA]</scope>
    <source>
        <strain evidence="1 2">CET450</strain>
    </source>
</reference>
<evidence type="ECO:0000313" key="1">
    <source>
        <dbReference type="EMBL" id="OEG70190.1"/>
    </source>
</evidence>
<evidence type="ECO:0000313" key="2">
    <source>
        <dbReference type="Proteomes" id="UP000095237"/>
    </source>
</evidence>
<name>A0A1E5II70_ENDTX</name>
<comment type="caution">
    <text evidence="1">The sequence shown here is derived from an EMBL/GenBank/DDBJ whole genome shotgun (WGS) entry which is preliminary data.</text>
</comment>
<dbReference type="Proteomes" id="UP000095237">
    <property type="component" value="Unassembled WGS sequence"/>
</dbReference>
<organism evidence="1 2">
    <name type="scientific">Endomicrobium trichonymphae</name>
    <dbReference type="NCBI Taxonomy" id="1408204"/>
    <lineage>
        <taxon>Bacteria</taxon>
        <taxon>Pseudomonadati</taxon>
        <taxon>Elusimicrobiota</taxon>
        <taxon>Endomicrobiia</taxon>
        <taxon>Endomicrobiales</taxon>
        <taxon>Endomicrobiaceae</taxon>
        <taxon>Candidatus Endomicrobiellum</taxon>
    </lineage>
</organism>
<evidence type="ECO:0008006" key="3">
    <source>
        <dbReference type="Google" id="ProtNLM"/>
    </source>
</evidence>